<dbReference type="Proteomes" id="UP001597262">
    <property type="component" value="Unassembled WGS sequence"/>
</dbReference>
<organism evidence="2 3">
    <name type="scientific">Paenibacillus puldeungensis</name>
    <dbReference type="NCBI Taxonomy" id="696536"/>
    <lineage>
        <taxon>Bacteria</taxon>
        <taxon>Bacillati</taxon>
        <taxon>Bacillota</taxon>
        <taxon>Bacilli</taxon>
        <taxon>Bacillales</taxon>
        <taxon>Paenibacillaceae</taxon>
        <taxon>Paenibacillus</taxon>
    </lineage>
</organism>
<accession>A0ABW3S284</accession>
<evidence type="ECO:0000256" key="1">
    <source>
        <dbReference type="SAM" id="MobiDB-lite"/>
    </source>
</evidence>
<evidence type="ECO:0000313" key="3">
    <source>
        <dbReference type="Proteomes" id="UP001597262"/>
    </source>
</evidence>
<protein>
    <submittedName>
        <fullName evidence="2">Uncharacterized protein</fullName>
    </submittedName>
</protein>
<sequence length="42" mass="4456">MPFDLPIAVASRLFNSTEPKVGNNPDAKATTNVSPDSNGLLR</sequence>
<proteinExistence type="predicted"/>
<name>A0ABW3S284_9BACL</name>
<comment type="caution">
    <text evidence="2">The sequence shown here is derived from an EMBL/GenBank/DDBJ whole genome shotgun (WGS) entry which is preliminary data.</text>
</comment>
<gene>
    <name evidence="2" type="ORF">ACFQ3W_21705</name>
</gene>
<keyword evidence="3" id="KW-1185">Reference proteome</keyword>
<evidence type="ECO:0000313" key="2">
    <source>
        <dbReference type="EMBL" id="MFD1178897.1"/>
    </source>
</evidence>
<feature type="region of interest" description="Disordered" evidence="1">
    <location>
        <begin position="16"/>
        <end position="42"/>
    </location>
</feature>
<reference evidence="3" key="1">
    <citation type="journal article" date="2019" name="Int. J. Syst. Evol. Microbiol.">
        <title>The Global Catalogue of Microorganisms (GCM) 10K type strain sequencing project: providing services to taxonomists for standard genome sequencing and annotation.</title>
        <authorList>
            <consortium name="The Broad Institute Genomics Platform"/>
            <consortium name="The Broad Institute Genome Sequencing Center for Infectious Disease"/>
            <person name="Wu L."/>
            <person name="Ma J."/>
        </authorList>
    </citation>
    <scope>NUCLEOTIDE SEQUENCE [LARGE SCALE GENOMIC DNA]</scope>
    <source>
        <strain evidence="3">CCUG 59189</strain>
    </source>
</reference>
<dbReference type="EMBL" id="JBHTLM010000022">
    <property type="protein sequence ID" value="MFD1178897.1"/>
    <property type="molecule type" value="Genomic_DNA"/>
</dbReference>
<feature type="compositionally biased region" description="Polar residues" evidence="1">
    <location>
        <begin position="29"/>
        <end position="42"/>
    </location>
</feature>